<comment type="caution">
    <text evidence="1">The sequence shown here is derived from an EMBL/GenBank/DDBJ whole genome shotgun (WGS) entry which is preliminary data.</text>
</comment>
<keyword evidence="2" id="KW-1185">Reference proteome</keyword>
<dbReference type="Proteomes" id="UP000557307">
    <property type="component" value="Unassembled WGS sequence"/>
</dbReference>
<dbReference type="InterPro" id="IPR027417">
    <property type="entry name" value="P-loop_NTPase"/>
</dbReference>
<dbReference type="SUPFAM" id="SSF52540">
    <property type="entry name" value="P-loop containing nucleoside triphosphate hydrolases"/>
    <property type="match status" value="1"/>
</dbReference>
<sequence>MNADKIVVLHQGKLVEEGTHKRLLSKKGKYYDMWKQQFPMLESVN</sequence>
<dbReference type="AlphaFoldDB" id="A0A840U1J4"/>
<evidence type="ECO:0000313" key="1">
    <source>
        <dbReference type="EMBL" id="MBB5285729.1"/>
    </source>
</evidence>
<dbReference type="EMBL" id="JACHGF010000006">
    <property type="protein sequence ID" value="MBB5285729.1"/>
    <property type="molecule type" value="Genomic_DNA"/>
</dbReference>
<name>A0A840U1J4_9BACT</name>
<reference evidence="1 2" key="1">
    <citation type="submission" date="2020-08" db="EMBL/GenBank/DDBJ databases">
        <title>Genomic Encyclopedia of Type Strains, Phase IV (KMG-IV): sequencing the most valuable type-strain genomes for metagenomic binning, comparative biology and taxonomic classification.</title>
        <authorList>
            <person name="Goeker M."/>
        </authorList>
    </citation>
    <scope>NUCLEOTIDE SEQUENCE [LARGE SCALE GENOMIC DNA]</scope>
    <source>
        <strain evidence="1 2">DSM 105074</strain>
    </source>
</reference>
<gene>
    <name evidence="1" type="ORF">HNQ92_003889</name>
</gene>
<evidence type="ECO:0000313" key="2">
    <source>
        <dbReference type="Proteomes" id="UP000557307"/>
    </source>
</evidence>
<dbReference type="Gene3D" id="3.40.50.300">
    <property type="entry name" value="P-loop containing nucleotide triphosphate hydrolases"/>
    <property type="match status" value="1"/>
</dbReference>
<organism evidence="1 2">
    <name type="scientific">Rhabdobacter roseus</name>
    <dbReference type="NCBI Taxonomy" id="1655419"/>
    <lineage>
        <taxon>Bacteria</taxon>
        <taxon>Pseudomonadati</taxon>
        <taxon>Bacteroidota</taxon>
        <taxon>Cytophagia</taxon>
        <taxon>Cytophagales</taxon>
        <taxon>Cytophagaceae</taxon>
        <taxon>Rhabdobacter</taxon>
    </lineage>
</organism>
<protein>
    <submittedName>
        <fullName evidence="1">ABC-type transport system involved in Fe-S cluster assembly fused permease/ATPase subunit</fullName>
    </submittedName>
</protein>
<dbReference type="RefSeq" id="WP_281380764.1">
    <property type="nucleotide sequence ID" value="NZ_JACHGF010000006.1"/>
</dbReference>
<accession>A0A840U1J4</accession>
<proteinExistence type="predicted"/>